<gene>
    <name evidence="1" type="ORF">PGIGA_G00207360</name>
</gene>
<accession>A0ACC5WGI7</accession>
<organism evidence="1 2">
    <name type="scientific">Pangasianodon gigas</name>
    <name type="common">Mekong giant catfish</name>
    <name type="synonym">Pangasius gigas</name>
    <dbReference type="NCBI Taxonomy" id="30993"/>
    <lineage>
        <taxon>Eukaryota</taxon>
        <taxon>Metazoa</taxon>
        <taxon>Chordata</taxon>
        <taxon>Craniata</taxon>
        <taxon>Vertebrata</taxon>
        <taxon>Euteleostomi</taxon>
        <taxon>Actinopterygii</taxon>
        <taxon>Neopterygii</taxon>
        <taxon>Teleostei</taxon>
        <taxon>Ostariophysi</taxon>
        <taxon>Siluriformes</taxon>
        <taxon>Pangasiidae</taxon>
        <taxon>Pangasianodon</taxon>
    </lineage>
</organism>
<comment type="caution">
    <text evidence="1">The sequence shown here is derived from an EMBL/GenBank/DDBJ whole genome shotgun (WGS) entry which is preliminary data.</text>
</comment>
<protein>
    <submittedName>
        <fullName evidence="1">Uncharacterized protein</fullName>
    </submittedName>
</protein>
<evidence type="ECO:0000313" key="1">
    <source>
        <dbReference type="EMBL" id="MCI4377755.1"/>
    </source>
</evidence>
<reference evidence="1 2" key="1">
    <citation type="journal article" date="2022" name="bioRxiv">
        <title>An ancient truncated duplication of the anti-Mullerian hormone receptor type 2 gene is a potential conserved master sex determinant in the Pangasiidae catfish family.</title>
        <authorList>
            <person name="Wen M."/>
            <person name="Pan Q."/>
            <person name="Jouanno E."/>
            <person name="Montfort J."/>
            <person name="Zahm M."/>
            <person name="Cabau C."/>
            <person name="Klopp C."/>
            <person name="Iampietro C."/>
            <person name="Roques C."/>
            <person name="Bouchez O."/>
            <person name="Castinel A."/>
            <person name="Donnadieu C."/>
            <person name="Parrinello H."/>
            <person name="Poncet C."/>
            <person name="Belmonte E."/>
            <person name="Gautier V."/>
            <person name="Avarre J.-C."/>
            <person name="Dugue R."/>
            <person name="Gustiano R."/>
            <person name="Ha T.T.T."/>
            <person name="Campet M."/>
            <person name="Sriphairoj K."/>
            <person name="Ribolli J."/>
            <person name="de Almeida F.L."/>
            <person name="Desvignes T."/>
            <person name="Postlethwait J.H."/>
            <person name="Bucao C.F."/>
            <person name="Robinson-Rechavi M."/>
            <person name="Bobe J."/>
            <person name="Herpin A."/>
            <person name="Guiguen Y."/>
        </authorList>
    </citation>
    <scope>NUCLEOTIDE SEQUENCE [LARGE SCALE GENOMIC DNA]</scope>
    <source>
        <strain evidence="1">YG-Dec2019</strain>
    </source>
</reference>
<proteinExistence type="predicted"/>
<name>A0ACC5WGI7_PANGG</name>
<keyword evidence="2" id="KW-1185">Reference proteome</keyword>
<evidence type="ECO:0000313" key="2">
    <source>
        <dbReference type="Proteomes" id="UP000829447"/>
    </source>
</evidence>
<dbReference type="Proteomes" id="UP000829447">
    <property type="component" value="Linkage Group LG4"/>
</dbReference>
<dbReference type="EMBL" id="CM040457">
    <property type="protein sequence ID" value="MCI4377755.1"/>
    <property type="molecule type" value="Genomic_DNA"/>
</dbReference>
<sequence>MAEAEVHLHHIFGLRAAVRNNLHFLDEQTVIFPCGNNCARYNIHQRCYKFIAGTERSQGMQALAISPNWRYLAVSECGERGTITIYDLQHEQSRKKKVLTGGNINVQEFVCMAFSPDSKYLLGQGGGPEWTLVYWVWEKNKVIATVKSTNAGPVYQVSFNPQDNTQICVSGNGVFKLFRYVDGSLKQTNSAKLETQNILSHAWMSEERIIAGTEMGRLLVFESGDLRWEMSVASKITEQETERQTEDETPSAPALMPRVTVIKAYSKGFACSAGPGTVCLFEKTEEKDSYRQIREIRLPHNSVNMSSCVVGFWCSRHGGRFNPE</sequence>